<dbReference type="Pfam" id="PF00912">
    <property type="entry name" value="Transgly"/>
    <property type="match status" value="1"/>
</dbReference>
<dbReference type="EMBL" id="ACVQ01000017">
    <property type="protein sequence ID" value="EET79942.1"/>
    <property type="molecule type" value="Genomic_DNA"/>
</dbReference>
<dbReference type="AlphaFoldDB" id="C6RFD4"/>
<dbReference type="eggNOG" id="COG4953">
    <property type="taxonomic scope" value="Bacteria"/>
</dbReference>
<dbReference type="SUPFAM" id="SSF56601">
    <property type="entry name" value="beta-lactamase/transpeptidase-like"/>
    <property type="match status" value="1"/>
</dbReference>
<comment type="catalytic activity">
    <reaction evidence="11">
        <text>[GlcNAc-(1-&gt;4)-Mur2Ac(oyl-L-Ala-gamma-D-Glu-L-Lys-D-Ala-D-Ala)](n)-di-trans,octa-cis-undecaprenyl diphosphate + beta-D-GlcNAc-(1-&gt;4)-Mur2Ac(oyl-L-Ala-gamma-D-Glu-L-Lys-D-Ala-D-Ala)-di-trans,octa-cis-undecaprenyl diphosphate = [GlcNAc-(1-&gt;4)-Mur2Ac(oyl-L-Ala-gamma-D-Glu-L-Lys-D-Ala-D-Ala)](n+1)-di-trans,octa-cis-undecaprenyl diphosphate + di-trans,octa-cis-undecaprenyl diphosphate + H(+)</text>
        <dbReference type="Rhea" id="RHEA:23708"/>
        <dbReference type="Rhea" id="RHEA-COMP:9602"/>
        <dbReference type="Rhea" id="RHEA-COMP:9603"/>
        <dbReference type="ChEBI" id="CHEBI:15378"/>
        <dbReference type="ChEBI" id="CHEBI:58405"/>
        <dbReference type="ChEBI" id="CHEBI:60033"/>
        <dbReference type="ChEBI" id="CHEBI:78435"/>
        <dbReference type="EC" id="2.4.99.28"/>
    </reaction>
</comment>
<dbReference type="GO" id="GO:0004180">
    <property type="term" value="F:carboxypeptidase activity"/>
    <property type="evidence" value="ECO:0007669"/>
    <property type="project" value="UniProtKB-KW"/>
</dbReference>
<dbReference type="GO" id="GO:0006508">
    <property type="term" value="P:proteolysis"/>
    <property type="evidence" value="ECO:0007669"/>
    <property type="project" value="UniProtKB-KW"/>
</dbReference>
<comment type="similarity">
    <text evidence="3">In the N-terminal section; belongs to the glycosyltransferase 51 family.</text>
</comment>
<dbReference type="PANTHER" id="PTHR32282">
    <property type="entry name" value="BINDING PROTEIN TRANSPEPTIDASE, PUTATIVE-RELATED"/>
    <property type="match status" value="1"/>
</dbReference>
<reference evidence="14 15" key="1">
    <citation type="submission" date="2009-07" db="EMBL/GenBank/DDBJ databases">
        <authorList>
            <person name="Madupu R."/>
            <person name="Sebastian Y."/>
            <person name="Durkin A.S."/>
            <person name="Torralba M."/>
            <person name="Methe B."/>
            <person name="Sutton G.G."/>
            <person name="Strausberg R.L."/>
            <person name="Nelson K.E."/>
        </authorList>
    </citation>
    <scope>NUCLEOTIDE SEQUENCE [LARGE SCALE GENOMIC DNA]</scope>
    <source>
        <strain evidence="14 15">RM3277</strain>
    </source>
</reference>
<name>C6RFD4_9BACT</name>
<protein>
    <recommendedName>
        <fullName evidence="10">peptidoglycan glycosyltransferase</fullName>
        <ecNumber evidence="10">2.4.99.28</ecNumber>
    </recommendedName>
</protein>
<evidence type="ECO:0000256" key="3">
    <source>
        <dbReference type="ARBA" id="ARBA00007739"/>
    </source>
</evidence>
<dbReference type="InterPro" id="IPR001460">
    <property type="entry name" value="PCN-bd_Tpept"/>
</dbReference>
<keyword evidence="4" id="KW-0121">Carboxypeptidase</keyword>
<evidence type="ECO:0000256" key="11">
    <source>
        <dbReference type="ARBA" id="ARBA00049902"/>
    </source>
</evidence>
<keyword evidence="8" id="KW-0378">Hydrolase</keyword>
<keyword evidence="6" id="KW-0328">Glycosyltransferase</keyword>
<organism evidence="14 15">
    <name type="scientific">Campylobacter showae RM3277</name>
    <dbReference type="NCBI Taxonomy" id="553219"/>
    <lineage>
        <taxon>Bacteria</taxon>
        <taxon>Pseudomonadati</taxon>
        <taxon>Campylobacterota</taxon>
        <taxon>Epsilonproteobacteria</taxon>
        <taxon>Campylobacterales</taxon>
        <taxon>Campylobacteraceae</taxon>
        <taxon>Campylobacter</taxon>
    </lineage>
</organism>
<evidence type="ECO:0000256" key="8">
    <source>
        <dbReference type="ARBA" id="ARBA00022801"/>
    </source>
</evidence>
<comment type="pathway">
    <text evidence="1">Cell wall biogenesis; peptidoglycan biosynthesis.</text>
</comment>
<keyword evidence="9" id="KW-0511">Multifunctional enzyme</keyword>
<evidence type="ECO:0000259" key="13">
    <source>
        <dbReference type="Pfam" id="PF00912"/>
    </source>
</evidence>
<evidence type="ECO:0000256" key="2">
    <source>
        <dbReference type="ARBA" id="ARBA00007090"/>
    </source>
</evidence>
<evidence type="ECO:0000259" key="12">
    <source>
        <dbReference type="Pfam" id="PF00905"/>
    </source>
</evidence>
<dbReference type="Gene3D" id="1.10.3810.10">
    <property type="entry name" value="Biosynthetic peptidoglycan transglycosylase-like"/>
    <property type="match status" value="1"/>
</dbReference>
<proteinExistence type="inferred from homology"/>
<dbReference type="Proteomes" id="UP000003107">
    <property type="component" value="Unassembled WGS sequence"/>
</dbReference>
<dbReference type="GO" id="GO:0009252">
    <property type="term" value="P:peptidoglycan biosynthetic process"/>
    <property type="evidence" value="ECO:0007669"/>
    <property type="project" value="UniProtKB-UniPathway"/>
</dbReference>
<keyword evidence="7" id="KW-0808">Transferase</keyword>
<keyword evidence="5" id="KW-0645">Protease</keyword>
<evidence type="ECO:0000256" key="6">
    <source>
        <dbReference type="ARBA" id="ARBA00022676"/>
    </source>
</evidence>
<dbReference type="NCBIfam" id="TIGR02073">
    <property type="entry name" value="PBP_1c"/>
    <property type="match status" value="1"/>
</dbReference>
<dbReference type="SUPFAM" id="SSF53955">
    <property type="entry name" value="Lysozyme-like"/>
    <property type="match status" value="1"/>
</dbReference>
<dbReference type="Gene3D" id="3.40.710.10">
    <property type="entry name" value="DD-peptidase/beta-lactamase superfamily"/>
    <property type="match status" value="1"/>
</dbReference>
<evidence type="ECO:0000256" key="10">
    <source>
        <dbReference type="ARBA" id="ARBA00044770"/>
    </source>
</evidence>
<dbReference type="EC" id="2.4.99.28" evidence="10"/>
<dbReference type="STRING" id="553219.CAMSH0001_0439"/>
<dbReference type="InterPro" id="IPR023346">
    <property type="entry name" value="Lysozyme-like_dom_sf"/>
</dbReference>
<evidence type="ECO:0000256" key="4">
    <source>
        <dbReference type="ARBA" id="ARBA00022645"/>
    </source>
</evidence>
<dbReference type="Pfam" id="PF00905">
    <property type="entry name" value="Transpeptidase"/>
    <property type="match status" value="1"/>
</dbReference>
<dbReference type="GO" id="GO:0008955">
    <property type="term" value="F:peptidoglycan glycosyltransferase activity"/>
    <property type="evidence" value="ECO:0007669"/>
    <property type="project" value="UniProtKB-EC"/>
</dbReference>
<sequence>MKLYINYHKFNLSRFYAQIRYNRKMKRVLAKFIKYFAAVALLCFVAFLVLDFAYPLDVKALKRENSFILFDKNGQIVALRPSSDEIWRFEAKNIPQTLKDSVLLFEDKFFYYHIGVNPFAMIRAAAHNLTHSNRIGASTITMQVARMMKREERTYANKFKEIFTALQLEWHYSKDEILNFYFNLAPYGGNIEGAAAAARFYFGKDLSELSIAECALLSTIPKNPNANRLDKKSNINALKNRVAKLLYKAGVIDQSAFQRAQREPFKNKRYDAVYKARHYAAQALKNGITHSNLDLNLQILLENALKNTATSLKSKDAYNAAGIIIDNKNMSVAAYVGSHDWYAPQGQNDGVTMSRNVGSTLKPFIFSLGLDEGFITPKSQMIDTEIFLGEYAPKNYDSRFFGIISATEALALSLNIPAVSLNNKLGENSLYELLSHVHLVSYSKEFYADSIALGSAEMSLLSLAHLYTIYANGGELKPLEVAGKTILGYGRLISPQSAYLTSKMLSSASRSYLGVAWQYAKDTPQIAFKTGTSYGSRDIYTIGVNNDYTVAVWFGNFNGKKTQNLSGFSDASRTVFDVFKLLAQKQKLSFMSAPGGIESKKTCLDAFKFKECRDEEDDWQIEGVALKDICESIRGDEVGFLLKNGAITQEDIKESPCYYKFKSYKPLVATPSNNQILLSDENLTKVMLKCYAYIGDEIYLKIDENEWEKVNNASENTLNLTQGKHKLGCLDENSNLNEINIEIRRF</sequence>
<dbReference type="InterPro" id="IPR012338">
    <property type="entry name" value="Beta-lactam/transpept-like"/>
</dbReference>
<dbReference type="PANTHER" id="PTHR32282:SF15">
    <property type="entry name" value="PENICILLIN-BINDING PROTEIN 1C"/>
    <property type="match status" value="1"/>
</dbReference>
<dbReference type="GO" id="GO:0030288">
    <property type="term" value="C:outer membrane-bounded periplasmic space"/>
    <property type="evidence" value="ECO:0007669"/>
    <property type="project" value="TreeGrafter"/>
</dbReference>
<dbReference type="InterPro" id="IPR001264">
    <property type="entry name" value="Glyco_trans_51"/>
</dbReference>
<dbReference type="InterPro" id="IPR050396">
    <property type="entry name" value="Glycosyltr_51/Transpeptidase"/>
</dbReference>
<feature type="domain" description="Glycosyl transferase family 51" evidence="13">
    <location>
        <begin position="90"/>
        <end position="246"/>
    </location>
</feature>
<evidence type="ECO:0000256" key="9">
    <source>
        <dbReference type="ARBA" id="ARBA00023268"/>
    </source>
</evidence>
<dbReference type="GO" id="GO:0008658">
    <property type="term" value="F:penicillin binding"/>
    <property type="evidence" value="ECO:0007669"/>
    <property type="project" value="InterPro"/>
</dbReference>
<comment type="caution">
    <text evidence="14">The sequence shown here is derived from an EMBL/GenBank/DDBJ whole genome shotgun (WGS) entry which is preliminary data.</text>
</comment>
<gene>
    <name evidence="14" type="ORF">CAMSH0001_0439</name>
</gene>
<dbReference type="InterPro" id="IPR011815">
    <property type="entry name" value="PBP_1c"/>
</dbReference>
<accession>C6RFD4</accession>
<comment type="similarity">
    <text evidence="2">In the C-terminal section; belongs to the transpeptidase family.</text>
</comment>
<evidence type="ECO:0000313" key="15">
    <source>
        <dbReference type="Proteomes" id="UP000003107"/>
    </source>
</evidence>
<dbReference type="InterPro" id="IPR036950">
    <property type="entry name" value="PBP_transglycosylase"/>
</dbReference>
<evidence type="ECO:0000256" key="7">
    <source>
        <dbReference type="ARBA" id="ARBA00022679"/>
    </source>
</evidence>
<keyword evidence="15" id="KW-1185">Reference proteome</keyword>
<evidence type="ECO:0000313" key="14">
    <source>
        <dbReference type="EMBL" id="EET79942.1"/>
    </source>
</evidence>
<evidence type="ECO:0000256" key="5">
    <source>
        <dbReference type="ARBA" id="ARBA00022670"/>
    </source>
</evidence>
<feature type="domain" description="Penicillin-binding protein transpeptidase" evidence="12">
    <location>
        <begin position="323"/>
        <end position="536"/>
    </location>
</feature>
<evidence type="ECO:0000256" key="1">
    <source>
        <dbReference type="ARBA" id="ARBA00004752"/>
    </source>
</evidence>
<dbReference type="UniPathway" id="UPA00219"/>